<dbReference type="Proteomes" id="UP000241818">
    <property type="component" value="Unassembled WGS sequence"/>
</dbReference>
<feature type="region of interest" description="Disordered" evidence="1">
    <location>
        <begin position="300"/>
        <end position="335"/>
    </location>
</feature>
<dbReference type="AlphaFoldDB" id="A0A2T3AQT2"/>
<accession>A0A2T3AQT2</accession>
<evidence type="ECO:0000313" key="3">
    <source>
        <dbReference type="Proteomes" id="UP000241818"/>
    </source>
</evidence>
<feature type="compositionally biased region" description="Basic and acidic residues" evidence="1">
    <location>
        <begin position="321"/>
        <end position="335"/>
    </location>
</feature>
<evidence type="ECO:0000256" key="1">
    <source>
        <dbReference type="SAM" id="MobiDB-lite"/>
    </source>
</evidence>
<feature type="compositionally biased region" description="Basic and acidic residues" evidence="1">
    <location>
        <begin position="58"/>
        <end position="69"/>
    </location>
</feature>
<sequence length="335" mass="37685">MPQSDGFVRPSGCCPEVVVAASAKCVHCKNLKKEYFGSRPHPLPPGQATGVPSPSVSKRREERVEKTEKEEEEEDEWEREKERREARLQKYYKEKVEERAAQAREEKLAKKRAYAAAAANTKANPYATIGNHYKMARKLINLESNMDLSNFQAPSTLANSPVQAPPTSISGSTMRPIGLYTPTKSRHTIVSSLQAQIYLSWRIPSEVGMGEKALWLRHDFQEATGQATKSHFYRRQFIGRLNSKGKHKDGTKRKERVHLVLFSRIVVGDVKRLSQVLLHLNMALFTALELSSLLESWPKAQNSPSYQADQGDYGGGVARSPHPERCPRGTSRSEL</sequence>
<reference evidence="2 3" key="1">
    <citation type="journal article" date="2018" name="New Phytol.">
        <title>Comparative genomics and transcriptomics depict ericoid mycorrhizal fungi as versatile saprotrophs and plant mutualists.</title>
        <authorList>
            <person name="Martino E."/>
            <person name="Morin E."/>
            <person name="Grelet G.A."/>
            <person name="Kuo A."/>
            <person name="Kohler A."/>
            <person name="Daghino S."/>
            <person name="Barry K.W."/>
            <person name="Cichocki N."/>
            <person name="Clum A."/>
            <person name="Dockter R.B."/>
            <person name="Hainaut M."/>
            <person name="Kuo R.C."/>
            <person name="LaButti K."/>
            <person name="Lindahl B.D."/>
            <person name="Lindquist E.A."/>
            <person name="Lipzen A."/>
            <person name="Khouja H.R."/>
            <person name="Magnuson J."/>
            <person name="Murat C."/>
            <person name="Ohm R.A."/>
            <person name="Singer S.W."/>
            <person name="Spatafora J.W."/>
            <person name="Wang M."/>
            <person name="Veneault-Fourrey C."/>
            <person name="Henrissat B."/>
            <person name="Grigoriev I.V."/>
            <person name="Martin F.M."/>
            <person name="Perotto S."/>
        </authorList>
    </citation>
    <scope>NUCLEOTIDE SEQUENCE [LARGE SCALE GENOMIC DNA]</scope>
    <source>
        <strain evidence="2 3">ATCC 22711</strain>
    </source>
</reference>
<organism evidence="2 3">
    <name type="scientific">Amorphotheca resinae ATCC 22711</name>
    <dbReference type="NCBI Taxonomy" id="857342"/>
    <lineage>
        <taxon>Eukaryota</taxon>
        <taxon>Fungi</taxon>
        <taxon>Dikarya</taxon>
        <taxon>Ascomycota</taxon>
        <taxon>Pezizomycotina</taxon>
        <taxon>Leotiomycetes</taxon>
        <taxon>Helotiales</taxon>
        <taxon>Amorphothecaceae</taxon>
        <taxon>Amorphotheca</taxon>
    </lineage>
</organism>
<dbReference type="RefSeq" id="XP_024717018.1">
    <property type="nucleotide sequence ID" value="XM_024867774.1"/>
</dbReference>
<name>A0A2T3AQT2_AMORE</name>
<evidence type="ECO:0000313" key="2">
    <source>
        <dbReference type="EMBL" id="PSS08620.1"/>
    </source>
</evidence>
<gene>
    <name evidence="2" type="ORF">M430DRAFT_45556</name>
</gene>
<proteinExistence type="predicted"/>
<dbReference type="GeneID" id="36575855"/>
<keyword evidence="3" id="KW-1185">Reference proteome</keyword>
<dbReference type="InParanoid" id="A0A2T3AQT2"/>
<protein>
    <submittedName>
        <fullName evidence="2">Uncharacterized protein</fullName>
    </submittedName>
</protein>
<feature type="region of interest" description="Disordered" evidence="1">
    <location>
        <begin position="36"/>
        <end position="80"/>
    </location>
</feature>
<dbReference type="EMBL" id="KZ679018">
    <property type="protein sequence ID" value="PSS08620.1"/>
    <property type="molecule type" value="Genomic_DNA"/>
</dbReference>